<organism evidence="1 2">
    <name type="scientific">Nesterenkonia alkaliphila</name>
    <dbReference type="NCBI Taxonomy" id="1463631"/>
    <lineage>
        <taxon>Bacteria</taxon>
        <taxon>Bacillati</taxon>
        <taxon>Actinomycetota</taxon>
        <taxon>Actinomycetes</taxon>
        <taxon>Micrococcales</taxon>
        <taxon>Micrococcaceae</taxon>
        <taxon>Nesterenkonia</taxon>
    </lineage>
</organism>
<evidence type="ECO:0000313" key="1">
    <source>
        <dbReference type="EMBL" id="MVT25783.1"/>
    </source>
</evidence>
<protein>
    <recommendedName>
        <fullName evidence="3">DUF559 domain-containing protein</fullName>
    </recommendedName>
</protein>
<dbReference type="OrthoDB" id="5517693at2"/>
<sequence>MTRVEAEARIKSGRLGVPATEVEVPGVSLQDGGPVKVKVEPLPYALVDTLPGMPRQEAVMVFDAALAGRYGYGKAVRDPDLDGAENVLPIRDTARWRELRAFADAGSESPGESRCRVIIDELGFQAPQLQKELSVPRIGRIRVDFWWEDVVCEFDEMIKYTHGFSGQAAEQVVQWEKLREDALRLLDYRVVRLTWSDLEDPEELGRKLLLAGVPHRALRQFTTAA</sequence>
<accession>A0A7K1UH45</accession>
<gene>
    <name evidence="1" type="ORF">GNZ21_05310</name>
</gene>
<keyword evidence="2" id="KW-1185">Reference proteome</keyword>
<dbReference type="Proteomes" id="UP000460157">
    <property type="component" value="Unassembled WGS sequence"/>
</dbReference>
<reference evidence="1 2" key="1">
    <citation type="submission" date="2019-12" db="EMBL/GenBank/DDBJ databases">
        <title>Nesterenkonia muleiensis sp. nov., a novel actinobacterium isolated from sap of Populus euphratica.</title>
        <authorList>
            <person name="Wang R."/>
        </authorList>
    </citation>
    <scope>NUCLEOTIDE SEQUENCE [LARGE SCALE GENOMIC DNA]</scope>
    <source>
        <strain evidence="1 2">F10</strain>
    </source>
</reference>
<dbReference type="RefSeq" id="WP_157322048.1">
    <property type="nucleotide sequence ID" value="NZ_WRPM01000032.1"/>
</dbReference>
<dbReference type="EMBL" id="WRPM01000032">
    <property type="protein sequence ID" value="MVT25783.1"/>
    <property type="molecule type" value="Genomic_DNA"/>
</dbReference>
<name>A0A7K1UH45_9MICC</name>
<dbReference type="AlphaFoldDB" id="A0A7K1UH45"/>
<comment type="caution">
    <text evidence="1">The sequence shown here is derived from an EMBL/GenBank/DDBJ whole genome shotgun (WGS) entry which is preliminary data.</text>
</comment>
<evidence type="ECO:0000313" key="2">
    <source>
        <dbReference type="Proteomes" id="UP000460157"/>
    </source>
</evidence>
<evidence type="ECO:0008006" key="3">
    <source>
        <dbReference type="Google" id="ProtNLM"/>
    </source>
</evidence>
<proteinExistence type="predicted"/>